<dbReference type="Gene3D" id="3.10.620.30">
    <property type="match status" value="1"/>
</dbReference>
<organism evidence="2 3">
    <name type="scientific">Rubinisphaera brasiliensis (strain ATCC 49424 / DSM 5305 / JCM 21570 / IAM 15109 / NBRC 103401 / IFAM 1448)</name>
    <name type="common">Planctomyces brasiliensis</name>
    <dbReference type="NCBI Taxonomy" id="756272"/>
    <lineage>
        <taxon>Bacteria</taxon>
        <taxon>Pseudomonadati</taxon>
        <taxon>Planctomycetota</taxon>
        <taxon>Planctomycetia</taxon>
        <taxon>Planctomycetales</taxon>
        <taxon>Planctomycetaceae</taxon>
        <taxon>Rubinisphaera</taxon>
    </lineage>
</organism>
<name>F0ST87_RUBBR</name>
<sequence length="294" mass="33114">MKYRISHHTRYAFDEHVSFGMNRTCLLPREMPGQTCLATRLTTRPEASTSGQLRDYYGNRIDYFSFERGYRHLEIHSESEILLQQKTLPAFESSPAWETAQLTGHGGSNLSTEDLLRFEMTLASPRVESACSVMHDYIQQSFSPGRPILEALRDLLSRFDNDFEFDPTATNVHTPVSDVFGQKKGVCQDFAHTLLALLRCLHLPARYVSGYIRSYPPPGQERLRGADASHAWVSVHCGDLGWIDIDPTNNCFASDEHITIAWGRDYTDIIPVQGVIIGPPAHTLSVSVDVDPEE</sequence>
<dbReference type="InterPro" id="IPR038765">
    <property type="entry name" value="Papain-like_cys_pep_sf"/>
</dbReference>
<dbReference type="Pfam" id="PF08379">
    <property type="entry name" value="Bact_transglu_N"/>
    <property type="match status" value="1"/>
</dbReference>
<dbReference type="eggNOG" id="COG1305">
    <property type="taxonomic scope" value="Bacteria"/>
</dbReference>
<feature type="domain" description="Transglutaminase-like" evidence="1">
    <location>
        <begin position="179"/>
        <end position="249"/>
    </location>
</feature>
<dbReference type="InterPro" id="IPR002931">
    <property type="entry name" value="Transglutaminase-like"/>
</dbReference>
<dbReference type="RefSeq" id="WP_013628025.1">
    <property type="nucleotide sequence ID" value="NC_015174.1"/>
</dbReference>
<keyword evidence="3" id="KW-1185">Reference proteome</keyword>
<dbReference type="HOGENOM" id="CLU_008973_0_0_0"/>
<dbReference type="STRING" id="756272.Plabr_1687"/>
<evidence type="ECO:0000313" key="3">
    <source>
        <dbReference type="Proteomes" id="UP000006860"/>
    </source>
</evidence>
<accession>F0ST87</accession>
<dbReference type="Proteomes" id="UP000006860">
    <property type="component" value="Chromosome"/>
</dbReference>
<gene>
    <name evidence="2" type="ordered locus">Plabr_1687</name>
</gene>
<dbReference type="PANTHER" id="PTHR33490">
    <property type="entry name" value="BLR5614 PROTEIN-RELATED"/>
    <property type="match status" value="1"/>
</dbReference>
<dbReference type="SMART" id="SM00460">
    <property type="entry name" value="TGc"/>
    <property type="match status" value="1"/>
</dbReference>
<evidence type="ECO:0000313" key="2">
    <source>
        <dbReference type="EMBL" id="ADY59298.1"/>
    </source>
</evidence>
<dbReference type="OrthoDB" id="9787782at2"/>
<protein>
    <submittedName>
        <fullName evidence="2">Transglutaminase domain protein</fullName>
    </submittedName>
</protein>
<dbReference type="SUPFAM" id="SSF54001">
    <property type="entry name" value="Cysteine proteinases"/>
    <property type="match status" value="1"/>
</dbReference>
<dbReference type="KEGG" id="pbs:Plabr_1687"/>
<dbReference type="InterPro" id="IPR013589">
    <property type="entry name" value="Bac_transglu_N"/>
</dbReference>
<reference evidence="3" key="1">
    <citation type="submission" date="2011-02" db="EMBL/GenBank/DDBJ databases">
        <title>The complete genome of Planctomyces brasiliensis DSM 5305.</title>
        <authorList>
            <person name="Lucas S."/>
            <person name="Copeland A."/>
            <person name="Lapidus A."/>
            <person name="Bruce D."/>
            <person name="Goodwin L."/>
            <person name="Pitluck S."/>
            <person name="Kyrpides N."/>
            <person name="Mavromatis K."/>
            <person name="Pagani I."/>
            <person name="Ivanova N."/>
            <person name="Ovchinnikova G."/>
            <person name="Lu M."/>
            <person name="Detter J.C."/>
            <person name="Han C."/>
            <person name="Land M."/>
            <person name="Hauser L."/>
            <person name="Markowitz V."/>
            <person name="Cheng J.-F."/>
            <person name="Hugenholtz P."/>
            <person name="Woyke T."/>
            <person name="Wu D."/>
            <person name="Tindall B."/>
            <person name="Pomrenke H.G."/>
            <person name="Brambilla E."/>
            <person name="Klenk H.-P."/>
            <person name="Eisen J.A."/>
        </authorList>
    </citation>
    <scope>NUCLEOTIDE SEQUENCE [LARGE SCALE GENOMIC DNA]</scope>
    <source>
        <strain evidence="3">ATCC 49424 / DSM 5305 / JCM 21570 / NBRC 103401 / IFAM 1448</strain>
    </source>
</reference>
<evidence type="ECO:0000259" key="1">
    <source>
        <dbReference type="SMART" id="SM00460"/>
    </source>
</evidence>
<proteinExistence type="predicted"/>
<dbReference type="AlphaFoldDB" id="F0ST87"/>
<dbReference type="Pfam" id="PF01841">
    <property type="entry name" value="Transglut_core"/>
    <property type="match status" value="1"/>
</dbReference>
<dbReference type="PANTHER" id="PTHR33490:SF7">
    <property type="entry name" value="BLR2979 PROTEIN"/>
    <property type="match status" value="1"/>
</dbReference>
<dbReference type="EMBL" id="CP002546">
    <property type="protein sequence ID" value="ADY59298.1"/>
    <property type="molecule type" value="Genomic_DNA"/>
</dbReference>